<dbReference type="Pfam" id="PF00072">
    <property type="entry name" value="Response_reg"/>
    <property type="match status" value="1"/>
</dbReference>
<proteinExistence type="predicted"/>
<dbReference type="PROSITE" id="PS00041">
    <property type="entry name" value="HTH_ARAC_FAMILY_1"/>
    <property type="match status" value="1"/>
</dbReference>
<dbReference type="SMART" id="SM00448">
    <property type="entry name" value="REC"/>
    <property type="match status" value="1"/>
</dbReference>
<evidence type="ECO:0000256" key="1">
    <source>
        <dbReference type="ARBA" id="ARBA00004496"/>
    </source>
</evidence>
<dbReference type="InterPro" id="IPR001789">
    <property type="entry name" value="Sig_transdc_resp-reg_receiver"/>
</dbReference>
<evidence type="ECO:0000256" key="2">
    <source>
        <dbReference type="ARBA" id="ARBA00022490"/>
    </source>
</evidence>
<dbReference type="InterPro" id="IPR011006">
    <property type="entry name" value="CheY-like_superfamily"/>
</dbReference>
<accession>A0A7X0VGG5</accession>
<evidence type="ECO:0000256" key="4">
    <source>
        <dbReference type="ARBA" id="ARBA00023012"/>
    </source>
</evidence>
<evidence type="ECO:0000259" key="9">
    <source>
        <dbReference type="PROSITE" id="PS01124"/>
    </source>
</evidence>
<dbReference type="InterPro" id="IPR020449">
    <property type="entry name" value="Tscrpt_reg_AraC-type_HTH"/>
</dbReference>
<keyword evidence="6" id="KW-0238">DNA-binding</keyword>
<evidence type="ECO:0000256" key="8">
    <source>
        <dbReference type="PROSITE-ProRule" id="PRU00169"/>
    </source>
</evidence>
<evidence type="ECO:0000259" key="10">
    <source>
        <dbReference type="PROSITE" id="PS50110"/>
    </source>
</evidence>
<evidence type="ECO:0000256" key="7">
    <source>
        <dbReference type="ARBA" id="ARBA00023163"/>
    </source>
</evidence>
<evidence type="ECO:0000313" key="12">
    <source>
        <dbReference type="Proteomes" id="UP000547209"/>
    </source>
</evidence>
<comment type="caution">
    <text evidence="11">The sequence shown here is derived from an EMBL/GenBank/DDBJ whole genome shotgun (WGS) entry which is preliminary data.</text>
</comment>
<reference evidence="11 12" key="1">
    <citation type="submission" date="2020-08" db="EMBL/GenBank/DDBJ databases">
        <title>Cohnella phylogeny.</title>
        <authorList>
            <person name="Dunlap C."/>
        </authorList>
    </citation>
    <scope>NUCLEOTIDE SEQUENCE [LARGE SCALE GENOMIC DNA]</scope>
    <source>
        <strain evidence="11 12">DSM 28246</strain>
    </source>
</reference>
<protein>
    <submittedName>
        <fullName evidence="11">Response regulator</fullName>
    </submittedName>
</protein>
<dbReference type="SMART" id="SM00342">
    <property type="entry name" value="HTH_ARAC"/>
    <property type="match status" value="1"/>
</dbReference>
<feature type="domain" description="Response regulatory" evidence="10">
    <location>
        <begin position="3"/>
        <end position="120"/>
    </location>
</feature>
<keyword evidence="4" id="KW-0902">Two-component regulatory system</keyword>
<evidence type="ECO:0000256" key="6">
    <source>
        <dbReference type="ARBA" id="ARBA00023125"/>
    </source>
</evidence>
<dbReference type="RefSeq" id="WP_185143114.1">
    <property type="nucleotide sequence ID" value="NZ_JACJVP010000023.1"/>
</dbReference>
<feature type="domain" description="HTH araC/xylS-type" evidence="9">
    <location>
        <begin position="411"/>
        <end position="509"/>
    </location>
</feature>
<comment type="subcellular location">
    <subcellularLocation>
        <location evidence="1">Cytoplasm</location>
    </subcellularLocation>
</comment>
<keyword evidence="12" id="KW-1185">Reference proteome</keyword>
<dbReference type="SUPFAM" id="SSF46689">
    <property type="entry name" value="Homeodomain-like"/>
    <property type="match status" value="2"/>
</dbReference>
<dbReference type="PANTHER" id="PTHR42713:SF3">
    <property type="entry name" value="TRANSCRIPTIONAL REGULATORY PROTEIN HPTR"/>
    <property type="match status" value="1"/>
</dbReference>
<dbReference type="Proteomes" id="UP000547209">
    <property type="component" value="Unassembled WGS sequence"/>
</dbReference>
<dbReference type="GO" id="GO:0000160">
    <property type="term" value="P:phosphorelay signal transduction system"/>
    <property type="evidence" value="ECO:0007669"/>
    <property type="project" value="UniProtKB-KW"/>
</dbReference>
<dbReference type="AlphaFoldDB" id="A0A7X0VGG5"/>
<dbReference type="PRINTS" id="PR00032">
    <property type="entry name" value="HTHARAC"/>
</dbReference>
<keyword evidence="3 8" id="KW-0597">Phosphoprotein</keyword>
<sequence>MYQVLLVDDDRIDLEGLVRLIPWERLRMQVCAVASDAYEALDLAAVHPVDILVTDIKMPIMTGLELAERIVKLYPAVSILFVSAYEDFHFAKQAIALNASGYVTKPYDNRELVSALERIQGELDKERQRQPMLVGETIRQWLEGMLDRQAFAAGLREYGLTLGARHPAVAIAEMDDLWQINADPAHPFHGRIGEAAWQIVRACGEAGMPLACPLDNHRVAVVLDRPDYAEALTELVKTVEAREPFTITVGIGAPVEDGDVRGSYLQAAEALTCKLFYGKNRTIDIRMAKSNNHQSNASDLDGLFEGLFVAASGYDLPRIDDGVEALFRYAAELNGRIRANHFAMFVLSKLDAYLNTLNVELLDLPGTDWQAFDVLARLETIAEMKIWFRRRMFEASELLHKRKLKKGRLIEEVEAFVRERLSDRLTLRDVADRFAFSPNYFGQMFREETGEKFNDFLTRLRIEKARELLRDPKLKVFEVAHQVGFKKIANFSVQFKMAYGLSPGDYRKQC</sequence>
<keyword evidence="7" id="KW-0804">Transcription</keyword>
<dbReference type="GO" id="GO:0003700">
    <property type="term" value="F:DNA-binding transcription factor activity"/>
    <property type="evidence" value="ECO:0007669"/>
    <property type="project" value="InterPro"/>
</dbReference>
<organism evidence="11 12">
    <name type="scientific">Cohnella nanjingensis</name>
    <dbReference type="NCBI Taxonomy" id="1387779"/>
    <lineage>
        <taxon>Bacteria</taxon>
        <taxon>Bacillati</taxon>
        <taxon>Bacillota</taxon>
        <taxon>Bacilli</taxon>
        <taxon>Bacillales</taxon>
        <taxon>Paenibacillaceae</taxon>
        <taxon>Cohnella</taxon>
    </lineage>
</organism>
<gene>
    <name evidence="11" type="ORF">H7C19_13165</name>
</gene>
<dbReference type="Pfam" id="PF17853">
    <property type="entry name" value="GGDEF_2"/>
    <property type="match status" value="1"/>
</dbReference>
<feature type="modified residue" description="4-aspartylphosphate" evidence="8">
    <location>
        <position position="55"/>
    </location>
</feature>
<dbReference type="GO" id="GO:0005737">
    <property type="term" value="C:cytoplasm"/>
    <property type="evidence" value="ECO:0007669"/>
    <property type="project" value="UniProtKB-SubCell"/>
</dbReference>
<dbReference type="InterPro" id="IPR041522">
    <property type="entry name" value="CdaR_GGDEF"/>
</dbReference>
<name>A0A7X0VGG5_9BACL</name>
<dbReference type="Gene3D" id="3.40.50.2300">
    <property type="match status" value="1"/>
</dbReference>
<evidence type="ECO:0000256" key="3">
    <source>
        <dbReference type="ARBA" id="ARBA00022553"/>
    </source>
</evidence>
<dbReference type="SUPFAM" id="SSF52172">
    <property type="entry name" value="CheY-like"/>
    <property type="match status" value="1"/>
</dbReference>
<keyword evidence="2" id="KW-0963">Cytoplasm</keyword>
<dbReference type="CDD" id="cd17536">
    <property type="entry name" value="REC_YesN-like"/>
    <property type="match status" value="1"/>
</dbReference>
<dbReference type="InterPro" id="IPR009057">
    <property type="entry name" value="Homeodomain-like_sf"/>
</dbReference>
<dbReference type="InterPro" id="IPR018060">
    <property type="entry name" value="HTH_AraC"/>
</dbReference>
<dbReference type="InterPro" id="IPR018062">
    <property type="entry name" value="HTH_AraC-typ_CS"/>
</dbReference>
<dbReference type="PROSITE" id="PS50110">
    <property type="entry name" value="RESPONSE_REGULATORY"/>
    <property type="match status" value="1"/>
</dbReference>
<dbReference type="InterPro" id="IPR051552">
    <property type="entry name" value="HptR"/>
</dbReference>
<dbReference type="GO" id="GO:0043565">
    <property type="term" value="F:sequence-specific DNA binding"/>
    <property type="evidence" value="ECO:0007669"/>
    <property type="project" value="InterPro"/>
</dbReference>
<evidence type="ECO:0000313" key="11">
    <source>
        <dbReference type="EMBL" id="MBB6671634.1"/>
    </source>
</evidence>
<dbReference type="PANTHER" id="PTHR42713">
    <property type="entry name" value="HISTIDINE KINASE-RELATED"/>
    <property type="match status" value="1"/>
</dbReference>
<dbReference type="PROSITE" id="PS01124">
    <property type="entry name" value="HTH_ARAC_FAMILY_2"/>
    <property type="match status" value="1"/>
</dbReference>
<dbReference type="Gene3D" id="1.10.10.60">
    <property type="entry name" value="Homeodomain-like"/>
    <property type="match status" value="2"/>
</dbReference>
<keyword evidence="5" id="KW-0805">Transcription regulation</keyword>
<dbReference type="Pfam" id="PF12833">
    <property type="entry name" value="HTH_18"/>
    <property type="match status" value="1"/>
</dbReference>
<dbReference type="EMBL" id="JACJVP010000023">
    <property type="protein sequence ID" value="MBB6671634.1"/>
    <property type="molecule type" value="Genomic_DNA"/>
</dbReference>
<evidence type="ECO:0000256" key="5">
    <source>
        <dbReference type="ARBA" id="ARBA00023015"/>
    </source>
</evidence>